<keyword evidence="2" id="KW-1185">Reference proteome</keyword>
<comment type="caution">
    <text evidence="1">The sequence shown here is derived from an EMBL/GenBank/DDBJ whole genome shotgun (WGS) entry which is preliminary data.</text>
</comment>
<accession>A0ABX0GCR5</accession>
<gene>
    <name evidence="1" type="ORF">G8O29_17915</name>
</gene>
<dbReference type="RefSeq" id="WP_166404568.1">
    <property type="nucleotide sequence ID" value="NZ_JAANHS010000035.1"/>
</dbReference>
<organism evidence="1 2">
    <name type="scientific">Rhodobacter calidifons</name>
    <dbReference type="NCBI Taxonomy" id="2715277"/>
    <lineage>
        <taxon>Bacteria</taxon>
        <taxon>Pseudomonadati</taxon>
        <taxon>Pseudomonadota</taxon>
        <taxon>Alphaproteobacteria</taxon>
        <taxon>Rhodobacterales</taxon>
        <taxon>Rhodobacter group</taxon>
        <taxon>Rhodobacter</taxon>
    </lineage>
</organism>
<dbReference type="EMBL" id="JAANHS010000035">
    <property type="protein sequence ID" value="NHB78570.1"/>
    <property type="molecule type" value="Genomic_DNA"/>
</dbReference>
<sequence>MKLKHLFPVPTPAPARPVMVWTVSAKTGRPVCGWVQTPVPVAPGVADMLAALIARHRSLRAA</sequence>
<evidence type="ECO:0000313" key="2">
    <source>
        <dbReference type="Proteomes" id="UP001515660"/>
    </source>
</evidence>
<evidence type="ECO:0000313" key="1">
    <source>
        <dbReference type="EMBL" id="NHB78570.1"/>
    </source>
</evidence>
<protein>
    <submittedName>
        <fullName evidence="1">Uncharacterized protein</fullName>
    </submittedName>
</protein>
<reference evidence="1 2" key="1">
    <citation type="journal article" date="2022" name="Microorganisms">
        <title>Genome Sequence and Characterization of a Xanthorhodopsin-Containing, Aerobic Anoxygenic Phototrophic Rhodobacter Species, Isolated from Mesophilic Conditions at Yellowstone National Park.</title>
        <authorList>
            <person name="Kyndt J.A."/>
            <person name="Robertson S."/>
            <person name="Shoffstall I.B."/>
            <person name="Ramaley R.F."/>
            <person name="Meyer T.E."/>
        </authorList>
    </citation>
    <scope>NUCLEOTIDE SEQUENCE [LARGE SCALE GENOMIC DNA]</scope>
    <source>
        <strain evidence="1 2">M37P</strain>
    </source>
</reference>
<dbReference type="Proteomes" id="UP001515660">
    <property type="component" value="Unassembled WGS sequence"/>
</dbReference>
<name>A0ABX0GCR5_9RHOB</name>
<proteinExistence type="predicted"/>